<comment type="caution">
    <text evidence="11">The sequence shown here is derived from an EMBL/GenBank/DDBJ whole genome shotgun (WGS) entry which is preliminary data.</text>
</comment>
<dbReference type="InterPro" id="IPR000276">
    <property type="entry name" value="GPCR_Rhodpsn"/>
</dbReference>
<comment type="function">
    <text evidence="1">Receptor for thyrotropin-releasing hormone (TRH). Upon ligand binding, this G-protein-coupled receptor triggers activation of the phosphatidylinositol (IP3)-calcium-protein kinase C (PKC) pathway.</text>
</comment>
<feature type="domain" description="G-protein coupled receptors family 1 profile" evidence="10">
    <location>
        <begin position="59"/>
        <end position="107"/>
    </location>
</feature>
<evidence type="ECO:0000313" key="12">
    <source>
        <dbReference type="Proteomes" id="UP001487740"/>
    </source>
</evidence>
<keyword evidence="6 9" id="KW-1133">Transmembrane helix</keyword>
<evidence type="ECO:0000256" key="7">
    <source>
        <dbReference type="ARBA" id="ARBA00023136"/>
    </source>
</evidence>
<dbReference type="GO" id="GO:0004997">
    <property type="term" value="F:thyrotropin-releasing hormone receptor activity"/>
    <property type="evidence" value="ECO:0007669"/>
    <property type="project" value="InterPro"/>
</dbReference>
<accession>A0AAW0ULW5</accession>
<feature type="transmembrane region" description="Helical" evidence="9">
    <location>
        <begin position="81"/>
        <end position="100"/>
    </location>
</feature>
<dbReference type="PANTHER" id="PTHR46061:SF3">
    <property type="entry name" value="THYROTROPIN-RELEASING HORMONE RECEPTOR"/>
    <property type="match status" value="1"/>
</dbReference>
<dbReference type="PANTHER" id="PTHR46061">
    <property type="entry name" value="THYROTROPIN-RELEASING HORMONE RECEPTOR"/>
    <property type="match status" value="1"/>
</dbReference>
<dbReference type="InterPro" id="IPR002120">
    <property type="entry name" value="TRH_rcpt_1"/>
</dbReference>
<evidence type="ECO:0000256" key="8">
    <source>
        <dbReference type="ARBA" id="ARBA00032251"/>
    </source>
</evidence>
<evidence type="ECO:0000256" key="1">
    <source>
        <dbReference type="ARBA" id="ARBA00004100"/>
    </source>
</evidence>
<dbReference type="GO" id="GO:0016020">
    <property type="term" value="C:membrane"/>
    <property type="evidence" value="ECO:0007669"/>
    <property type="project" value="UniProtKB-SubCell"/>
</dbReference>
<dbReference type="Pfam" id="PF00001">
    <property type="entry name" value="7tm_1"/>
    <property type="match status" value="1"/>
</dbReference>
<organism evidence="11 12">
    <name type="scientific">Scylla paramamosain</name>
    <name type="common">Mud crab</name>
    <dbReference type="NCBI Taxonomy" id="85552"/>
    <lineage>
        <taxon>Eukaryota</taxon>
        <taxon>Metazoa</taxon>
        <taxon>Ecdysozoa</taxon>
        <taxon>Arthropoda</taxon>
        <taxon>Crustacea</taxon>
        <taxon>Multicrustacea</taxon>
        <taxon>Malacostraca</taxon>
        <taxon>Eumalacostraca</taxon>
        <taxon>Eucarida</taxon>
        <taxon>Decapoda</taxon>
        <taxon>Pleocyemata</taxon>
        <taxon>Brachyura</taxon>
        <taxon>Eubrachyura</taxon>
        <taxon>Portunoidea</taxon>
        <taxon>Portunidae</taxon>
        <taxon>Portuninae</taxon>
        <taxon>Scylla</taxon>
    </lineage>
</organism>
<comment type="subcellular location">
    <subcellularLocation>
        <location evidence="2">Membrane</location>
    </subcellularLocation>
</comment>
<keyword evidence="12" id="KW-1185">Reference proteome</keyword>
<evidence type="ECO:0000313" key="11">
    <source>
        <dbReference type="EMBL" id="KAK8399212.1"/>
    </source>
</evidence>
<dbReference type="AlphaFoldDB" id="A0AAW0ULW5"/>
<keyword evidence="5 9" id="KW-0812">Transmembrane</keyword>
<comment type="similarity">
    <text evidence="3">Belongs to the G-protein coupled receptor 1 family.</text>
</comment>
<sequence>MKDVPAAQRGEARLRPVRPDRCQYVLALTVRSRSEQQQQQQQQQAIGLPSNAIPLFPAGNLVVLLVMWVHPRMRSTTNFFLTNLAIADFCVTVFCVYQNLSLYLAQT</sequence>
<evidence type="ECO:0000256" key="6">
    <source>
        <dbReference type="ARBA" id="ARBA00022989"/>
    </source>
</evidence>
<reference evidence="11 12" key="1">
    <citation type="submission" date="2023-03" db="EMBL/GenBank/DDBJ databases">
        <title>High-quality genome of Scylla paramamosain provides insights in environmental adaptation.</title>
        <authorList>
            <person name="Zhang L."/>
        </authorList>
    </citation>
    <scope>NUCLEOTIDE SEQUENCE [LARGE SCALE GENOMIC DNA]</scope>
    <source>
        <strain evidence="11">LZ_2023a</strain>
        <tissue evidence="11">Muscle</tissue>
    </source>
</reference>
<dbReference type="InterPro" id="IPR017452">
    <property type="entry name" value="GPCR_Rhodpsn_7TM"/>
</dbReference>
<evidence type="ECO:0000256" key="5">
    <source>
        <dbReference type="ARBA" id="ARBA00022692"/>
    </source>
</evidence>
<dbReference type="EMBL" id="JARAKH010000011">
    <property type="protein sequence ID" value="KAK8399212.1"/>
    <property type="molecule type" value="Genomic_DNA"/>
</dbReference>
<evidence type="ECO:0000256" key="2">
    <source>
        <dbReference type="ARBA" id="ARBA00004370"/>
    </source>
</evidence>
<dbReference type="Proteomes" id="UP001487740">
    <property type="component" value="Unassembled WGS sequence"/>
</dbReference>
<name>A0AAW0ULW5_SCYPA</name>
<proteinExistence type="inferred from homology"/>
<gene>
    <name evidence="11" type="ORF">O3P69_003379</name>
</gene>
<dbReference type="PROSITE" id="PS50262">
    <property type="entry name" value="G_PROTEIN_RECEP_F1_2"/>
    <property type="match status" value="1"/>
</dbReference>
<evidence type="ECO:0000256" key="4">
    <source>
        <dbReference type="ARBA" id="ARBA00018873"/>
    </source>
</evidence>
<evidence type="ECO:0000256" key="3">
    <source>
        <dbReference type="ARBA" id="ARBA00010663"/>
    </source>
</evidence>
<feature type="transmembrane region" description="Helical" evidence="9">
    <location>
        <begin position="52"/>
        <end position="69"/>
    </location>
</feature>
<dbReference type="Gene3D" id="1.20.1070.10">
    <property type="entry name" value="Rhodopsin 7-helix transmembrane proteins"/>
    <property type="match status" value="1"/>
</dbReference>
<dbReference type="SUPFAM" id="SSF81321">
    <property type="entry name" value="Family A G protein-coupled receptor-like"/>
    <property type="match status" value="1"/>
</dbReference>
<evidence type="ECO:0000256" key="9">
    <source>
        <dbReference type="SAM" id="Phobius"/>
    </source>
</evidence>
<evidence type="ECO:0000259" key="10">
    <source>
        <dbReference type="PROSITE" id="PS50262"/>
    </source>
</evidence>
<keyword evidence="7 9" id="KW-0472">Membrane</keyword>
<protein>
    <recommendedName>
        <fullName evidence="4">Thyrotropin-releasing hormone receptor</fullName>
    </recommendedName>
    <alternativeName>
        <fullName evidence="8">Thyroliberin receptor</fullName>
    </alternativeName>
</protein>